<name>A0A6A6V748_9PLEO</name>
<evidence type="ECO:0000313" key="3">
    <source>
        <dbReference type="Proteomes" id="UP000799440"/>
    </source>
</evidence>
<dbReference type="EMBL" id="MU006580">
    <property type="protein sequence ID" value="KAF2745883.1"/>
    <property type="molecule type" value="Genomic_DNA"/>
</dbReference>
<keyword evidence="3" id="KW-1185">Reference proteome</keyword>
<feature type="compositionally biased region" description="Polar residues" evidence="1">
    <location>
        <begin position="506"/>
        <end position="523"/>
    </location>
</feature>
<proteinExistence type="predicted"/>
<feature type="region of interest" description="Disordered" evidence="1">
    <location>
        <begin position="416"/>
        <end position="529"/>
    </location>
</feature>
<sequence>MVPAECSTRDTEDIAETGSHRDPKTQSEGVNDSDELPVPSNTGAEVSVIKTAKPRGTVKPDNIQISAQLLGAFAHYGIRRSLSLPHLAPRPRSYHLQAVYKSLERLWSSDDIPTRTRILVRAHRRTMSLLEGAAAAISSSRAAKRNSCSAVDINWFAASQRSDTPPPRLRLRDHEQWKRRRRTLDTISELEDVPLEEEEDAATSATADKEQRPRMPLDDDRVSQKDFAITEPLDDDRVSRKDFAITEPLMSCSSWHSAHGASQTTPTENQGQQVPGSPQAANFSRPDRPTSNYGYPNHELRMSGENVWPPHPGPRKRVTIHDPVSITRPRSGRIHRPPNNSFSSDISRANSAPSNVHRRKFDGKYTVKGTQGQSRVYTDPTHPPEVPDCTINSTDFEDLPRLIDSNVTLDSARMMNRLGPPAVPQTIAVHDDTPLQRTPSAKDKKPPSRSSSRKETLKTASHPPSRTPSSKTIPRTPSPHSRPIKARSRPDSIFPPTPTNDFLPAQISTPQRTKSCPSSTQPKTPEARLAARREAYQQALFNTSTTTPSKPLSQVYLGQQKRALRLQMQNEAMLKGARVDPPPPVPSLPRPDAVELDSEGEKTPERYRRWAEENYETDENALPPPRRVNRRKMAASNERNSVRRVRLREADSHPLDSKLQPQFVLSGESLQAEQPPFGTPRIVRQHSPAPRVAPVIDYPRRGIYHGHDYGSRTPNAESPTIERLEQEWERERERERVRKSKQGGLMAEEPRRKGRKRDMVCRILCCGDLSCYQDVCL</sequence>
<feature type="region of interest" description="Disordered" evidence="1">
    <location>
        <begin position="733"/>
        <end position="752"/>
    </location>
</feature>
<protein>
    <submittedName>
        <fullName evidence="2">Uncharacterized protein</fullName>
    </submittedName>
</protein>
<feature type="compositionally biased region" description="Polar residues" evidence="1">
    <location>
        <begin position="338"/>
        <end position="354"/>
    </location>
</feature>
<feature type="compositionally biased region" description="Acidic residues" evidence="1">
    <location>
        <begin position="190"/>
        <end position="201"/>
    </location>
</feature>
<feature type="region of interest" description="Disordered" evidence="1">
    <location>
        <begin position="576"/>
        <end position="604"/>
    </location>
</feature>
<feature type="compositionally biased region" description="Pro residues" evidence="1">
    <location>
        <begin position="580"/>
        <end position="589"/>
    </location>
</feature>
<feature type="region of interest" description="Disordered" evidence="1">
    <location>
        <begin position="190"/>
        <end position="230"/>
    </location>
</feature>
<feature type="compositionally biased region" description="Polar residues" evidence="1">
    <location>
        <begin position="254"/>
        <end position="282"/>
    </location>
</feature>
<feature type="compositionally biased region" description="Basic and acidic residues" evidence="1">
    <location>
        <begin position="7"/>
        <end position="25"/>
    </location>
</feature>
<dbReference type="Proteomes" id="UP000799440">
    <property type="component" value="Unassembled WGS sequence"/>
</dbReference>
<feature type="region of interest" description="Disordered" evidence="1">
    <location>
        <begin position="327"/>
        <end position="357"/>
    </location>
</feature>
<gene>
    <name evidence="2" type="ORF">M011DRAFT_527395</name>
</gene>
<dbReference type="AlphaFoldDB" id="A0A6A6V748"/>
<feature type="compositionally biased region" description="Basic and acidic residues" evidence="1">
    <location>
        <begin position="207"/>
        <end position="224"/>
    </location>
</feature>
<feature type="region of interest" description="Disordered" evidence="1">
    <location>
        <begin position="1"/>
        <end position="45"/>
    </location>
</feature>
<reference evidence="2" key="1">
    <citation type="journal article" date="2020" name="Stud. Mycol.">
        <title>101 Dothideomycetes genomes: a test case for predicting lifestyles and emergence of pathogens.</title>
        <authorList>
            <person name="Haridas S."/>
            <person name="Albert R."/>
            <person name="Binder M."/>
            <person name="Bloem J."/>
            <person name="Labutti K."/>
            <person name="Salamov A."/>
            <person name="Andreopoulos B."/>
            <person name="Baker S."/>
            <person name="Barry K."/>
            <person name="Bills G."/>
            <person name="Bluhm B."/>
            <person name="Cannon C."/>
            <person name="Castanera R."/>
            <person name="Culley D."/>
            <person name="Daum C."/>
            <person name="Ezra D."/>
            <person name="Gonzalez J."/>
            <person name="Henrissat B."/>
            <person name="Kuo A."/>
            <person name="Liang C."/>
            <person name="Lipzen A."/>
            <person name="Lutzoni F."/>
            <person name="Magnuson J."/>
            <person name="Mondo S."/>
            <person name="Nolan M."/>
            <person name="Ohm R."/>
            <person name="Pangilinan J."/>
            <person name="Park H.-J."/>
            <person name="Ramirez L."/>
            <person name="Alfaro M."/>
            <person name="Sun H."/>
            <person name="Tritt A."/>
            <person name="Yoshinaga Y."/>
            <person name="Zwiers L.-H."/>
            <person name="Turgeon B."/>
            <person name="Goodwin S."/>
            <person name="Spatafora J."/>
            <person name="Crous P."/>
            <person name="Grigoriev I."/>
        </authorList>
    </citation>
    <scope>NUCLEOTIDE SEQUENCE</scope>
    <source>
        <strain evidence="2">CBS 119925</strain>
    </source>
</reference>
<feature type="region of interest" description="Disordered" evidence="1">
    <location>
        <begin position="369"/>
        <end position="393"/>
    </location>
</feature>
<accession>A0A6A6V748</accession>
<feature type="compositionally biased region" description="Polar residues" evidence="1">
    <location>
        <begin position="458"/>
        <end position="479"/>
    </location>
</feature>
<feature type="compositionally biased region" description="Basic and acidic residues" evidence="1">
    <location>
        <begin position="429"/>
        <end position="457"/>
    </location>
</feature>
<evidence type="ECO:0000256" key="1">
    <source>
        <dbReference type="SAM" id="MobiDB-lite"/>
    </source>
</evidence>
<feature type="region of interest" description="Disordered" evidence="1">
    <location>
        <begin position="254"/>
        <end position="298"/>
    </location>
</feature>
<organism evidence="2 3">
    <name type="scientific">Sporormia fimetaria CBS 119925</name>
    <dbReference type="NCBI Taxonomy" id="1340428"/>
    <lineage>
        <taxon>Eukaryota</taxon>
        <taxon>Fungi</taxon>
        <taxon>Dikarya</taxon>
        <taxon>Ascomycota</taxon>
        <taxon>Pezizomycotina</taxon>
        <taxon>Dothideomycetes</taxon>
        <taxon>Pleosporomycetidae</taxon>
        <taxon>Pleosporales</taxon>
        <taxon>Sporormiaceae</taxon>
        <taxon>Sporormia</taxon>
    </lineage>
</organism>
<evidence type="ECO:0000313" key="2">
    <source>
        <dbReference type="EMBL" id="KAF2745883.1"/>
    </source>
</evidence>